<dbReference type="Proteomes" id="UP001183414">
    <property type="component" value="Unassembled WGS sequence"/>
</dbReference>
<comment type="caution">
    <text evidence="1">The sequence shown here is derived from an EMBL/GenBank/DDBJ whole genome shotgun (WGS) entry which is preliminary data.</text>
</comment>
<proteinExistence type="predicted"/>
<dbReference type="RefSeq" id="WP_311676026.1">
    <property type="nucleotide sequence ID" value="NZ_JAVREQ010000037.1"/>
</dbReference>
<evidence type="ECO:0000313" key="2">
    <source>
        <dbReference type="Proteomes" id="UP001183414"/>
    </source>
</evidence>
<organism evidence="1 2">
    <name type="scientific">Streptomyces hazeniae</name>
    <dbReference type="NCBI Taxonomy" id="3075538"/>
    <lineage>
        <taxon>Bacteria</taxon>
        <taxon>Bacillati</taxon>
        <taxon>Actinomycetota</taxon>
        <taxon>Actinomycetes</taxon>
        <taxon>Kitasatosporales</taxon>
        <taxon>Streptomycetaceae</taxon>
        <taxon>Streptomyces</taxon>
    </lineage>
</organism>
<evidence type="ECO:0000313" key="1">
    <source>
        <dbReference type="EMBL" id="MDT0382436.1"/>
    </source>
</evidence>
<dbReference type="EMBL" id="JAVREQ010000037">
    <property type="protein sequence ID" value="MDT0382436.1"/>
    <property type="molecule type" value="Genomic_DNA"/>
</dbReference>
<gene>
    <name evidence="1" type="ORF">RM572_27130</name>
</gene>
<protein>
    <submittedName>
        <fullName evidence="1">Uncharacterized protein</fullName>
    </submittedName>
</protein>
<reference evidence="2" key="1">
    <citation type="submission" date="2023-07" db="EMBL/GenBank/DDBJ databases">
        <title>30 novel species of actinomycetes from the DSMZ collection.</title>
        <authorList>
            <person name="Nouioui I."/>
        </authorList>
    </citation>
    <scope>NUCLEOTIDE SEQUENCE [LARGE SCALE GENOMIC DNA]</scope>
    <source>
        <strain evidence="2">DSM 42041</strain>
    </source>
</reference>
<name>A0ABU2NZL9_9ACTN</name>
<sequence length="153" mass="16741">MGIADTPAAASRVWDVAVQVHHDKPRLICAQCGQLPQTEDFPIIRTSVLAHLADHARSEHLAAYLRICRCAERGCRWHPRHRGCAGPVSLTLTRHGHGRMWRLADTCLACTAATPHTAPVPETPQKSSFLQSAAPAFVESGEAGTYLFEEGWP</sequence>
<accession>A0ABU2NZL9</accession>
<keyword evidence="2" id="KW-1185">Reference proteome</keyword>